<dbReference type="EMBL" id="LWAF01000015">
    <property type="protein sequence ID" value="ODN29909.1"/>
    <property type="molecule type" value="Genomic_DNA"/>
</dbReference>
<dbReference type="RefSeq" id="WP_069293704.1">
    <property type="nucleotide sequence ID" value="NZ_CP140110.1"/>
</dbReference>
<protein>
    <recommendedName>
        <fullName evidence="3">PPM-type phosphatase domain-containing protein</fullName>
    </recommendedName>
</protein>
<evidence type="ECO:0000259" key="3">
    <source>
        <dbReference type="SMART" id="SM00331"/>
    </source>
</evidence>
<keyword evidence="1" id="KW-0378">Hydrolase</keyword>
<dbReference type="AlphaFoldDB" id="A0A1E3G0Y1"/>
<proteinExistence type="predicted"/>
<accession>A0A1E3G0Y1</accession>
<feature type="coiled-coil region" evidence="2">
    <location>
        <begin position="113"/>
        <end position="140"/>
    </location>
</feature>
<dbReference type="Proteomes" id="UP000094570">
    <property type="component" value="Unassembled WGS sequence"/>
</dbReference>
<dbReference type="SMART" id="SM00331">
    <property type="entry name" value="PP2C_SIG"/>
    <property type="match status" value="1"/>
</dbReference>
<comment type="caution">
    <text evidence="4">The sequence shown here is derived from an EMBL/GenBank/DDBJ whole genome shotgun (WGS) entry which is preliminary data.</text>
</comment>
<dbReference type="InterPro" id="IPR001932">
    <property type="entry name" value="PPM-type_phosphatase-like_dom"/>
</dbReference>
<evidence type="ECO:0000313" key="4">
    <source>
        <dbReference type="EMBL" id="ODN29909.1"/>
    </source>
</evidence>
<dbReference type="InterPro" id="IPR036457">
    <property type="entry name" value="PPM-type-like_dom_sf"/>
</dbReference>
<dbReference type="Pfam" id="PF07228">
    <property type="entry name" value="SpoIIE"/>
    <property type="match status" value="1"/>
</dbReference>
<evidence type="ECO:0000256" key="1">
    <source>
        <dbReference type="ARBA" id="ARBA00022801"/>
    </source>
</evidence>
<keyword evidence="2" id="KW-0175">Coiled coil</keyword>
<gene>
    <name evidence="4" type="ORF">A4H02_08240</name>
</gene>
<dbReference type="InterPro" id="IPR011006">
    <property type="entry name" value="CheY-like_superfamily"/>
</dbReference>
<sequence>MDRILFLTSDLNVTAEVAELLRFVGYDVVEVSDVSEVEHNNFELAILYSSHLQKAYEWARYFRTSIALSTVPIILMIPRKEYHILLESYQVGISDFVEFPVIDVEIISKVALHIELKKSRERIESLYRELKENLELSRQLQKMMLPPHVSLHKDFWITSNYAPSQYVGGDVYDFASYKDSVLVYLADISGHGVQSALLCSAVKSLVRYTFEQSDSLLETINELSLSLKPVLVHNYLTGIFLKISSNGVEYLNCGHPNLIMYDGKRFSELEMKRTFPIGLFDEHYGEEDVGFFELQQGITYILYTDGIYSPFEKMAGNSGTSWSMFKDFLDRDVSGLSAEAIPFYVPTRLKMLYSEFPDDYSIIAFGRNDSYCYLENEHLVSLNMDEKYLSLLYELKSYACGENVRILMNKHPEVLTIVTENVEVGPILKKLPASVTLNFDDVTVINVF</sequence>
<keyword evidence="5" id="KW-1185">Reference proteome</keyword>
<dbReference type="STRING" id="1008305.A4H02_08240"/>
<evidence type="ECO:0000256" key="2">
    <source>
        <dbReference type="SAM" id="Coils"/>
    </source>
</evidence>
<dbReference type="InterPro" id="IPR052016">
    <property type="entry name" value="Bact_Sigma-Reg"/>
</dbReference>
<feature type="domain" description="PPM-type phosphatase" evidence="3">
    <location>
        <begin position="152"/>
        <end position="367"/>
    </location>
</feature>
<reference evidence="5" key="1">
    <citation type="submission" date="2016-04" db="EMBL/GenBank/DDBJ databases">
        <title>The genome sequence project of a novel Fervidobacterium isolate from a hot spring in Thailand.</title>
        <authorList>
            <person name="Gonzalez J.M."/>
            <person name="Cuecas A."/>
            <person name="Kanoksilapatham W."/>
        </authorList>
    </citation>
    <scope>NUCLEOTIDE SEQUENCE [LARGE SCALE GENOMIC DNA]</scope>
    <source>
        <strain evidence="5">FC2004</strain>
    </source>
</reference>
<organism evidence="4 5">
    <name type="scientific">Fervidobacterium thailandense</name>
    <dbReference type="NCBI Taxonomy" id="1008305"/>
    <lineage>
        <taxon>Bacteria</taxon>
        <taxon>Thermotogati</taxon>
        <taxon>Thermotogota</taxon>
        <taxon>Thermotogae</taxon>
        <taxon>Thermotogales</taxon>
        <taxon>Fervidobacteriaceae</taxon>
        <taxon>Fervidobacterium</taxon>
    </lineage>
</organism>
<dbReference type="Gene3D" id="3.60.40.10">
    <property type="entry name" value="PPM-type phosphatase domain"/>
    <property type="match status" value="1"/>
</dbReference>
<dbReference type="SUPFAM" id="SSF52172">
    <property type="entry name" value="CheY-like"/>
    <property type="match status" value="1"/>
</dbReference>
<dbReference type="PANTHER" id="PTHR43156">
    <property type="entry name" value="STAGE II SPORULATION PROTEIN E-RELATED"/>
    <property type="match status" value="1"/>
</dbReference>
<evidence type="ECO:0000313" key="5">
    <source>
        <dbReference type="Proteomes" id="UP000094570"/>
    </source>
</evidence>
<name>A0A1E3G0Y1_9BACT</name>
<dbReference type="PANTHER" id="PTHR43156:SF2">
    <property type="entry name" value="STAGE II SPORULATION PROTEIN E"/>
    <property type="match status" value="1"/>
</dbReference>
<dbReference type="GO" id="GO:0016791">
    <property type="term" value="F:phosphatase activity"/>
    <property type="evidence" value="ECO:0007669"/>
    <property type="project" value="TreeGrafter"/>
</dbReference>